<organism evidence="2 3">
    <name type="scientific">Tothia fuscella</name>
    <dbReference type="NCBI Taxonomy" id="1048955"/>
    <lineage>
        <taxon>Eukaryota</taxon>
        <taxon>Fungi</taxon>
        <taxon>Dikarya</taxon>
        <taxon>Ascomycota</taxon>
        <taxon>Pezizomycotina</taxon>
        <taxon>Dothideomycetes</taxon>
        <taxon>Pleosporomycetidae</taxon>
        <taxon>Venturiales</taxon>
        <taxon>Cylindrosympodiaceae</taxon>
        <taxon>Tothia</taxon>
    </lineage>
</organism>
<evidence type="ECO:0000256" key="1">
    <source>
        <dbReference type="SAM" id="MobiDB-lite"/>
    </source>
</evidence>
<feature type="compositionally biased region" description="Basic and acidic residues" evidence="1">
    <location>
        <begin position="15"/>
        <end position="35"/>
    </location>
</feature>
<protein>
    <submittedName>
        <fullName evidence="2">Uncharacterized protein</fullName>
    </submittedName>
</protein>
<proteinExistence type="predicted"/>
<keyword evidence="3" id="KW-1185">Reference proteome</keyword>
<feature type="region of interest" description="Disordered" evidence="1">
    <location>
        <begin position="1"/>
        <end position="79"/>
    </location>
</feature>
<feature type="compositionally biased region" description="Low complexity" evidence="1">
    <location>
        <begin position="1"/>
        <end position="13"/>
    </location>
</feature>
<sequence>MRPSQLSPRQPSPTRWDRRGHQDLSKEAEYDERARVSTFGRWHSKRTPDLRTIQYANDQEELLRQRQEAEPSPALPSPRITSFLSEQEHKRLEEQRINPQIDLPEEQTEPITSYFDLTRRQSTGRRSRGSLSTTLKIRRPFLGRFSSGEYSPSDTSDKALDNPAFNEMNDNIVKQLPPQAPAKPEPTFLPSEAKRVNTPPPIKTSKVKGNRITGYFLDLWSNEDDNKSVKSRDSPDKTDYHTPFPLPKVSTITDSNAHPGKEKDWYRIRMDRIMGGDEPRDVAGLDWDIPEHLPTSPLCPLHTKYRGRGKRICVYHGRRSDPNIFTDLGIDAWS</sequence>
<feature type="compositionally biased region" description="Basic and acidic residues" evidence="1">
    <location>
        <begin position="225"/>
        <end position="240"/>
    </location>
</feature>
<dbReference type="Proteomes" id="UP000800235">
    <property type="component" value="Unassembled WGS sequence"/>
</dbReference>
<evidence type="ECO:0000313" key="2">
    <source>
        <dbReference type="EMBL" id="KAF2433528.1"/>
    </source>
</evidence>
<dbReference type="OrthoDB" id="3648773at2759"/>
<feature type="region of interest" description="Disordered" evidence="1">
    <location>
        <begin position="144"/>
        <end position="207"/>
    </location>
</feature>
<gene>
    <name evidence="2" type="ORF">EJ08DRAFT_647220</name>
</gene>
<dbReference type="AlphaFoldDB" id="A0A9P4NY71"/>
<dbReference type="EMBL" id="MU007020">
    <property type="protein sequence ID" value="KAF2433528.1"/>
    <property type="molecule type" value="Genomic_DNA"/>
</dbReference>
<reference evidence="2" key="1">
    <citation type="journal article" date="2020" name="Stud. Mycol.">
        <title>101 Dothideomycetes genomes: a test case for predicting lifestyles and emergence of pathogens.</title>
        <authorList>
            <person name="Haridas S."/>
            <person name="Albert R."/>
            <person name="Binder M."/>
            <person name="Bloem J."/>
            <person name="Labutti K."/>
            <person name="Salamov A."/>
            <person name="Andreopoulos B."/>
            <person name="Baker S."/>
            <person name="Barry K."/>
            <person name="Bills G."/>
            <person name="Bluhm B."/>
            <person name="Cannon C."/>
            <person name="Castanera R."/>
            <person name="Culley D."/>
            <person name="Daum C."/>
            <person name="Ezra D."/>
            <person name="Gonzalez J."/>
            <person name="Henrissat B."/>
            <person name="Kuo A."/>
            <person name="Liang C."/>
            <person name="Lipzen A."/>
            <person name="Lutzoni F."/>
            <person name="Magnuson J."/>
            <person name="Mondo S."/>
            <person name="Nolan M."/>
            <person name="Ohm R."/>
            <person name="Pangilinan J."/>
            <person name="Park H.-J."/>
            <person name="Ramirez L."/>
            <person name="Alfaro M."/>
            <person name="Sun H."/>
            <person name="Tritt A."/>
            <person name="Yoshinaga Y."/>
            <person name="Zwiers L.-H."/>
            <person name="Turgeon B."/>
            <person name="Goodwin S."/>
            <person name="Spatafora J."/>
            <person name="Crous P."/>
            <person name="Grigoriev I."/>
        </authorList>
    </citation>
    <scope>NUCLEOTIDE SEQUENCE</scope>
    <source>
        <strain evidence="2">CBS 130266</strain>
    </source>
</reference>
<name>A0A9P4NY71_9PEZI</name>
<comment type="caution">
    <text evidence="2">The sequence shown here is derived from an EMBL/GenBank/DDBJ whole genome shotgun (WGS) entry which is preliminary data.</text>
</comment>
<evidence type="ECO:0000313" key="3">
    <source>
        <dbReference type="Proteomes" id="UP000800235"/>
    </source>
</evidence>
<accession>A0A9P4NY71</accession>
<feature type="region of interest" description="Disordered" evidence="1">
    <location>
        <begin position="225"/>
        <end position="246"/>
    </location>
</feature>